<protein>
    <submittedName>
        <fullName evidence="1">Uncharacterized protein</fullName>
    </submittedName>
</protein>
<organism evidence="1 2">
    <name type="scientific">Ixodes persulcatus</name>
    <name type="common">Taiga tick</name>
    <dbReference type="NCBI Taxonomy" id="34615"/>
    <lineage>
        <taxon>Eukaryota</taxon>
        <taxon>Metazoa</taxon>
        <taxon>Ecdysozoa</taxon>
        <taxon>Arthropoda</taxon>
        <taxon>Chelicerata</taxon>
        <taxon>Arachnida</taxon>
        <taxon>Acari</taxon>
        <taxon>Parasitiformes</taxon>
        <taxon>Ixodida</taxon>
        <taxon>Ixodoidea</taxon>
        <taxon>Ixodidae</taxon>
        <taxon>Ixodinae</taxon>
        <taxon>Ixodes</taxon>
    </lineage>
</organism>
<sequence>RHCALYFATVRAHTPVSLLTVSWTSRTDFYGKRVLVLAYTLAITCLHSFEIFAQRTFEKIRAGEVLQLGRHLLKTGEAGAAAQPENPKRLPHRRKRASCDNRILLGRDADGAAAPAADAGQAAGSAEYRTILPALPSGPRLATTVFLHGDTRGRPYKTQDFADGLEEAIGMAHVVGLGAFQYNHVWVCTMDSRESKEKLVAAKELVIKGKRCLVIDPNVTEIGIRIHWLPTFVTDGEIRKAFEDYGTIVKISREMWKSPSGNYEVETSTRSATIVLKEGTTKDELPD</sequence>
<dbReference type="EMBL" id="JABSTQ010010740">
    <property type="protein sequence ID" value="KAG0418353.1"/>
    <property type="molecule type" value="Genomic_DNA"/>
</dbReference>
<proteinExistence type="predicted"/>
<feature type="non-terminal residue" evidence="1">
    <location>
        <position position="1"/>
    </location>
</feature>
<accession>A0AC60PEB7</accession>
<dbReference type="Proteomes" id="UP000805193">
    <property type="component" value="Unassembled WGS sequence"/>
</dbReference>
<evidence type="ECO:0000313" key="1">
    <source>
        <dbReference type="EMBL" id="KAG0418353.1"/>
    </source>
</evidence>
<comment type="caution">
    <text evidence="1">The sequence shown here is derived from an EMBL/GenBank/DDBJ whole genome shotgun (WGS) entry which is preliminary data.</text>
</comment>
<keyword evidence="2" id="KW-1185">Reference proteome</keyword>
<evidence type="ECO:0000313" key="2">
    <source>
        <dbReference type="Proteomes" id="UP000805193"/>
    </source>
</evidence>
<gene>
    <name evidence="1" type="ORF">HPB47_004925</name>
</gene>
<reference evidence="1 2" key="1">
    <citation type="journal article" date="2020" name="Cell">
        <title>Large-Scale Comparative Analyses of Tick Genomes Elucidate Their Genetic Diversity and Vector Capacities.</title>
        <authorList>
            <consortium name="Tick Genome and Microbiome Consortium (TIGMIC)"/>
            <person name="Jia N."/>
            <person name="Wang J."/>
            <person name="Shi W."/>
            <person name="Du L."/>
            <person name="Sun Y."/>
            <person name="Zhan W."/>
            <person name="Jiang J.F."/>
            <person name="Wang Q."/>
            <person name="Zhang B."/>
            <person name="Ji P."/>
            <person name="Bell-Sakyi L."/>
            <person name="Cui X.M."/>
            <person name="Yuan T.T."/>
            <person name="Jiang B.G."/>
            <person name="Yang W.F."/>
            <person name="Lam T.T."/>
            <person name="Chang Q.C."/>
            <person name="Ding S.J."/>
            <person name="Wang X.J."/>
            <person name="Zhu J.G."/>
            <person name="Ruan X.D."/>
            <person name="Zhao L."/>
            <person name="Wei J.T."/>
            <person name="Ye R.Z."/>
            <person name="Que T.C."/>
            <person name="Du C.H."/>
            <person name="Zhou Y.H."/>
            <person name="Cheng J.X."/>
            <person name="Dai P.F."/>
            <person name="Guo W.B."/>
            <person name="Han X.H."/>
            <person name="Huang E.J."/>
            <person name="Li L.F."/>
            <person name="Wei W."/>
            <person name="Gao Y.C."/>
            <person name="Liu J.Z."/>
            <person name="Shao H.Z."/>
            <person name="Wang X."/>
            <person name="Wang C.C."/>
            <person name="Yang T.C."/>
            <person name="Huo Q.B."/>
            <person name="Li W."/>
            <person name="Chen H.Y."/>
            <person name="Chen S.E."/>
            <person name="Zhou L.G."/>
            <person name="Ni X.B."/>
            <person name="Tian J.H."/>
            <person name="Sheng Y."/>
            <person name="Liu T."/>
            <person name="Pan Y.S."/>
            <person name="Xia L.Y."/>
            <person name="Li J."/>
            <person name="Zhao F."/>
            <person name="Cao W.C."/>
        </authorList>
    </citation>
    <scope>NUCLEOTIDE SEQUENCE [LARGE SCALE GENOMIC DNA]</scope>
    <source>
        <strain evidence="1">Iper-2018</strain>
    </source>
</reference>
<name>A0AC60PEB7_IXOPE</name>